<dbReference type="Proteomes" id="UP000290682">
    <property type="component" value="Unassembled WGS sequence"/>
</dbReference>
<dbReference type="RefSeq" id="WP_129213004.1">
    <property type="nucleotide sequence ID" value="NZ_REGR01000009.1"/>
</dbReference>
<dbReference type="PANTHER" id="PTHR43194:SF5">
    <property type="entry name" value="PIMELOYL-[ACYL-CARRIER PROTEIN] METHYL ESTER ESTERASE"/>
    <property type="match status" value="1"/>
</dbReference>
<dbReference type="InterPro" id="IPR022742">
    <property type="entry name" value="Hydrolase_4"/>
</dbReference>
<dbReference type="Gene3D" id="3.40.50.1820">
    <property type="entry name" value="alpha/beta hydrolase"/>
    <property type="match status" value="1"/>
</dbReference>
<dbReference type="SUPFAM" id="SSF53474">
    <property type="entry name" value="alpha/beta-Hydrolases"/>
    <property type="match status" value="1"/>
</dbReference>
<feature type="domain" description="Serine aminopeptidase S33" evidence="1">
    <location>
        <begin position="52"/>
        <end position="253"/>
    </location>
</feature>
<dbReference type="GO" id="GO:0016787">
    <property type="term" value="F:hydrolase activity"/>
    <property type="evidence" value="ECO:0007669"/>
    <property type="project" value="UniProtKB-KW"/>
</dbReference>
<dbReference type="InterPro" id="IPR029058">
    <property type="entry name" value="AB_hydrolase_fold"/>
</dbReference>
<protein>
    <submittedName>
        <fullName evidence="2">Alpha/beta hydrolase</fullName>
    </submittedName>
</protein>
<keyword evidence="3" id="KW-1185">Reference proteome</keyword>
<comment type="caution">
    <text evidence="2">The sequence shown here is derived from an EMBL/GenBank/DDBJ whole genome shotgun (WGS) entry which is preliminary data.</text>
</comment>
<gene>
    <name evidence="2" type="ORF">EBB06_09780</name>
</gene>
<evidence type="ECO:0000313" key="2">
    <source>
        <dbReference type="EMBL" id="RXZ43437.1"/>
    </source>
</evidence>
<dbReference type="InterPro" id="IPR050228">
    <property type="entry name" value="Carboxylesterase_BioH"/>
</dbReference>
<sequence>MPSNTPRRGLDFDALLPALARRAFLPPLESYVARDGSALGYRRYGRDAGVDLILVHGSGSHSAYLAPLAEALVAARSANVYTPDLRGHGASPARRGDIDYIDQLEDDLADLIAHIASRDGAGRKLVVAGHSSGGGLALRFAGGRHGRLADATLLLAPYLGHAAPTVRRHSGGWARPNLARIIPIALLNGLGIRRFNGATVIGFDMPEAYRDGTETLAYSYRLMTGYAPRDYDSDLAAISQPLLVLVGAEDEAFLAGAFTPTVTAAAPHASVRVVAGTGHLGLVSSPATGDTAAAWIRGL</sequence>
<dbReference type="Pfam" id="PF12146">
    <property type="entry name" value="Hydrolase_4"/>
    <property type="match status" value="1"/>
</dbReference>
<dbReference type="EMBL" id="REGR01000009">
    <property type="protein sequence ID" value="RXZ43437.1"/>
    <property type="molecule type" value="Genomic_DNA"/>
</dbReference>
<name>A0ABY0FEM3_9NEIS</name>
<evidence type="ECO:0000313" key="3">
    <source>
        <dbReference type="Proteomes" id="UP000290682"/>
    </source>
</evidence>
<accession>A0ABY0FEM3</accession>
<proteinExistence type="predicted"/>
<reference evidence="2 3" key="1">
    <citation type="submission" date="2018-10" db="EMBL/GenBank/DDBJ databases">
        <title>Draft genome of Fastidiocella sp. strain 375T, a bacterium isolated from a karstic cave dripping water.</title>
        <authorList>
            <person name="Coelho C."/>
            <person name="Verissimo A."/>
            <person name="Tiago I."/>
        </authorList>
    </citation>
    <scope>NUCLEOTIDE SEQUENCE [LARGE SCALE GENOMIC DNA]</scope>
    <source>
        <strain evidence="2 3">CAVE-375</strain>
    </source>
</reference>
<organism evidence="2 3">
    <name type="scientific">Crenobacter cavernae</name>
    <dbReference type="NCBI Taxonomy" id="2290923"/>
    <lineage>
        <taxon>Bacteria</taxon>
        <taxon>Pseudomonadati</taxon>
        <taxon>Pseudomonadota</taxon>
        <taxon>Betaproteobacteria</taxon>
        <taxon>Neisseriales</taxon>
        <taxon>Neisseriaceae</taxon>
        <taxon>Crenobacter</taxon>
    </lineage>
</organism>
<keyword evidence="2" id="KW-0378">Hydrolase</keyword>
<evidence type="ECO:0000259" key="1">
    <source>
        <dbReference type="Pfam" id="PF12146"/>
    </source>
</evidence>
<dbReference type="PANTHER" id="PTHR43194">
    <property type="entry name" value="HYDROLASE ALPHA/BETA FOLD FAMILY"/>
    <property type="match status" value="1"/>
</dbReference>